<dbReference type="PANTHER" id="PTHR12128:SF72">
    <property type="entry name" value="DIHYDRODIPICOLINATE SYNTHASE"/>
    <property type="match status" value="1"/>
</dbReference>
<dbReference type="CDD" id="cd00408">
    <property type="entry name" value="DHDPS-like"/>
    <property type="match status" value="1"/>
</dbReference>
<organism evidence="3 4">
    <name type="scientific">Luteolibacter rhizosphaerae</name>
    <dbReference type="NCBI Taxonomy" id="2989719"/>
    <lineage>
        <taxon>Bacteria</taxon>
        <taxon>Pseudomonadati</taxon>
        <taxon>Verrucomicrobiota</taxon>
        <taxon>Verrucomicrobiia</taxon>
        <taxon>Verrucomicrobiales</taxon>
        <taxon>Verrucomicrobiaceae</taxon>
        <taxon>Luteolibacter</taxon>
    </lineage>
</organism>
<evidence type="ECO:0000256" key="2">
    <source>
        <dbReference type="PIRNR" id="PIRNR001365"/>
    </source>
</evidence>
<keyword evidence="4" id="KW-1185">Reference proteome</keyword>
<dbReference type="Gene3D" id="3.20.20.70">
    <property type="entry name" value="Aldolase class I"/>
    <property type="match status" value="1"/>
</dbReference>
<evidence type="ECO:0000313" key="3">
    <source>
        <dbReference type="EMBL" id="MCW1912313.1"/>
    </source>
</evidence>
<evidence type="ECO:0000256" key="1">
    <source>
        <dbReference type="ARBA" id="ARBA00023239"/>
    </source>
</evidence>
<gene>
    <name evidence="3" type="ORF">OJ996_01930</name>
</gene>
<comment type="caution">
    <text evidence="3">The sequence shown here is derived from an EMBL/GenBank/DDBJ whole genome shotgun (WGS) entry which is preliminary data.</text>
</comment>
<dbReference type="EMBL" id="JAPDDR010000001">
    <property type="protein sequence ID" value="MCW1912313.1"/>
    <property type="molecule type" value="Genomic_DNA"/>
</dbReference>
<dbReference type="Pfam" id="PF00701">
    <property type="entry name" value="DHDPS"/>
    <property type="match status" value="1"/>
</dbReference>
<proteinExistence type="inferred from homology"/>
<dbReference type="InterPro" id="IPR013785">
    <property type="entry name" value="Aldolase_TIM"/>
</dbReference>
<dbReference type="SUPFAM" id="SSF51569">
    <property type="entry name" value="Aldolase"/>
    <property type="match status" value="1"/>
</dbReference>
<dbReference type="Proteomes" id="UP001165653">
    <property type="component" value="Unassembled WGS sequence"/>
</dbReference>
<name>A0ABT3FXL0_9BACT</name>
<dbReference type="PANTHER" id="PTHR12128">
    <property type="entry name" value="DIHYDRODIPICOLINATE SYNTHASE"/>
    <property type="match status" value="1"/>
</dbReference>
<protein>
    <submittedName>
        <fullName evidence="3">Dihydrodipicolinate synthase family protein</fullName>
    </submittedName>
</protein>
<comment type="similarity">
    <text evidence="2">Belongs to the DapA family.</text>
</comment>
<dbReference type="SMART" id="SM01130">
    <property type="entry name" value="DHDPS"/>
    <property type="match status" value="1"/>
</dbReference>
<accession>A0ABT3FXL0</accession>
<dbReference type="InterPro" id="IPR002220">
    <property type="entry name" value="DapA-like"/>
</dbReference>
<reference evidence="3" key="1">
    <citation type="submission" date="2022-10" db="EMBL/GenBank/DDBJ databases">
        <title>Luteolibacter sp. GHJ8, whole genome shotgun sequencing project.</title>
        <authorList>
            <person name="Zhao G."/>
            <person name="Shen L."/>
        </authorList>
    </citation>
    <scope>NUCLEOTIDE SEQUENCE</scope>
    <source>
        <strain evidence="3">GHJ8</strain>
    </source>
</reference>
<dbReference type="PIRSF" id="PIRSF001365">
    <property type="entry name" value="DHDPS"/>
    <property type="match status" value="1"/>
</dbReference>
<sequence length="301" mass="32503">MSIEWKGVMPATLTQFNSDLSIDHGVMAEHGKWLVENGCTAIVAHGSLGEGATLSYAEKVGLQKMYVEALPDTPIIPGIASLSTKEAVDLAKAAKDNGCRGLMVLPPYLYASDWREMKAHMSAVISATDLPCIIYNNPVAYKTDFTPKHIKELADEHANVESVKESSTDARRIAGIRELCGDRLALGVGVDDCALEGAAMGAKFWITGVGGAFPKHNVKLWELGTSGKVEEAMPIYTWMLEMLRMDTVVKFVQLIKLQQNLATAGKLGNNLVRPPRLQLEGKELADATAIIEKAIATAPVV</sequence>
<keyword evidence="1 2" id="KW-0456">Lyase</keyword>
<dbReference type="PRINTS" id="PR00146">
    <property type="entry name" value="DHPICSNTHASE"/>
</dbReference>
<dbReference type="RefSeq" id="WP_264510604.1">
    <property type="nucleotide sequence ID" value="NZ_JAPDDR010000001.1"/>
</dbReference>
<evidence type="ECO:0000313" key="4">
    <source>
        <dbReference type="Proteomes" id="UP001165653"/>
    </source>
</evidence>